<dbReference type="Proteomes" id="UP000295281">
    <property type="component" value="Unassembled WGS sequence"/>
</dbReference>
<dbReference type="PROSITE" id="PS00917">
    <property type="entry name" value="ASN_GLN_ASE_2"/>
    <property type="match status" value="1"/>
</dbReference>
<evidence type="ECO:0000259" key="9">
    <source>
        <dbReference type="Pfam" id="PF17763"/>
    </source>
</evidence>
<dbReference type="Gene3D" id="3.40.50.1170">
    <property type="entry name" value="L-asparaginase, N-terminal domain"/>
    <property type="match status" value="1"/>
</dbReference>
<name>A0A4V3D9A9_9ACTN</name>
<dbReference type="GO" id="GO:0006528">
    <property type="term" value="P:asparagine metabolic process"/>
    <property type="evidence" value="ECO:0007669"/>
    <property type="project" value="InterPro"/>
</dbReference>
<dbReference type="SUPFAM" id="SSF53774">
    <property type="entry name" value="Glutaminase/Asparaginase"/>
    <property type="match status" value="1"/>
</dbReference>
<evidence type="ECO:0000256" key="1">
    <source>
        <dbReference type="ARBA" id="ARBA00010518"/>
    </source>
</evidence>
<dbReference type="EMBL" id="SNYN01000001">
    <property type="protein sequence ID" value="TDQ55420.1"/>
    <property type="molecule type" value="Genomic_DNA"/>
</dbReference>
<keyword evidence="11" id="KW-1185">Reference proteome</keyword>
<dbReference type="InterPro" id="IPR006034">
    <property type="entry name" value="Asparaginase/glutaminase-like"/>
</dbReference>
<reference evidence="10 11" key="1">
    <citation type="submission" date="2019-03" db="EMBL/GenBank/DDBJ databases">
        <title>Genomic Encyclopedia of Type Strains, Phase IV (KMG-IV): sequencing the most valuable type-strain genomes for metagenomic binning, comparative biology and taxonomic classification.</title>
        <authorList>
            <person name="Goeker M."/>
        </authorList>
    </citation>
    <scope>NUCLEOTIDE SEQUENCE [LARGE SCALE GENOMIC DNA]</scope>
    <source>
        <strain evidence="10 11">DSM 46770</strain>
    </source>
</reference>
<evidence type="ECO:0000256" key="2">
    <source>
        <dbReference type="ARBA" id="ARBA00012920"/>
    </source>
</evidence>
<dbReference type="InterPro" id="IPR004550">
    <property type="entry name" value="AsnASE_II"/>
</dbReference>
<dbReference type="InterPro" id="IPR027474">
    <property type="entry name" value="L-asparaginase_N"/>
</dbReference>
<dbReference type="InterPro" id="IPR027475">
    <property type="entry name" value="Asparaginase/glutaminase_AS2"/>
</dbReference>
<protein>
    <recommendedName>
        <fullName evidence="2">asparaginase</fullName>
        <ecNumber evidence="2">3.5.1.1</ecNumber>
    </recommendedName>
</protein>
<dbReference type="InterPro" id="IPR020827">
    <property type="entry name" value="Asparaginase/glutaminase_AS1"/>
</dbReference>
<evidence type="ECO:0000256" key="6">
    <source>
        <dbReference type="PROSITE-ProRule" id="PRU10099"/>
    </source>
</evidence>
<feature type="active site" evidence="7">
    <location>
        <position position="87"/>
    </location>
</feature>
<dbReference type="OrthoDB" id="9788068at2"/>
<feature type="active site" description="O-isoaspartyl threonine intermediate" evidence="5">
    <location>
        <position position="12"/>
    </location>
</feature>
<dbReference type="EC" id="3.5.1.1" evidence="2"/>
<organism evidence="10 11">
    <name type="scientific">Actinorugispora endophytica</name>
    <dbReference type="NCBI Taxonomy" id="1605990"/>
    <lineage>
        <taxon>Bacteria</taxon>
        <taxon>Bacillati</taxon>
        <taxon>Actinomycetota</taxon>
        <taxon>Actinomycetes</taxon>
        <taxon>Streptosporangiales</taxon>
        <taxon>Nocardiopsidaceae</taxon>
        <taxon>Actinorugispora</taxon>
    </lineage>
</organism>
<dbReference type="InterPro" id="IPR036152">
    <property type="entry name" value="Asp/glu_Ase-like_sf"/>
</dbReference>
<evidence type="ECO:0000256" key="3">
    <source>
        <dbReference type="ARBA" id="ARBA00022801"/>
    </source>
</evidence>
<dbReference type="InterPro" id="IPR040919">
    <property type="entry name" value="Asparaginase_C"/>
</dbReference>
<accession>A0A4V3D9A9</accession>
<evidence type="ECO:0000256" key="7">
    <source>
        <dbReference type="PROSITE-ProRule" id="PRU10100"/>
    </source>
</evidence>
<evidence type="ECO:0000256" key="4">
    <source>
        <dbReference type="ARBA" id="ARBA00049366"/>
    </source>
</evidence>
<dbReference type="RefSeq" id="WP_133739943.1">
    <property type="nucleotide sequence ID" value="NZ_SNYN01000001.1"/>
</dbReference>
<dbReference type="PIRSF" id="PIRSF500176">
    <property type="entry name" value="L_ASNase"/>
    <property type="match status" value="1"/>
</dbReference>
<feature type="domain" description="L-asparaginase N-terminal" evidence="8">
    <location>
        <begin position="4"/>
        <end position="190"/>
    </location>
</feature>
<dbReference type="SMART" id="SM00870">
    <property type="entry name" value="Asparaginase"/>
    <property type="match status" value="1"/>
</dbReference>
<feature type="domain" description="Asparaginase/glutaminase C-terminal" evidence="9">
    <location>
        <begin position="207"/>
        <end position="311"/>
    </location>
</feature>
<dbReference type="Pfam" id="PF17763">
    <property type="entry name" value="Asparaginase_C"/>
    <property type="match status" value="1"/>
</dbReference>
<sequence>MRHLALLATGGTIATRGTPGGRRVEVDAAGLLRAAEAVWGPVPPRVETHDVNSVASFAAGIPDVLALAARVRAALRDADGVVVTHGTDTLEEAAFLLALAHEGTAPVVVTGAQRPFDDPAPDGPRNLAAALRWAASPEAGGTGVTVVFADAVLPAVGVRKTRSLGLDAFSAPGRGPVGHVDEAGVRRHRTAPAPAPLIAPGAADLPRVDVVSQYLGADASAVEHAVASGARGVVVAGFGSGNATPAVTRACLGLLESGVPVVMASRTGSGPVVGLYNGGGADLAAAGAVFAGDLSPWQARLLLAAALSAESGAADPDAPARRCRTWLREAGAVAAEPRP</sequence>
<evidence type="ECO:0000259" key="8">
    <source>
        <dbReference type="Pfam" id="PF00710"/>
    </source>
</evidence>
<dbReference type="PIRSF" id="PIRSF001220">
    <property type="entry name" value="L-ASNase_gatD"/>
    <property type="match status" value="1"/>
</dbReference>
<dbReference type="PRINTS" id="PR00139">
    <property type="entry name" value="ASNGLNASE"/>
</dbReference>
<dbReference type="CDD" id="cd08964">
    <property type="entry name" value="L-asparaginase_II"/>
    <property type="match status" value="1"/>
</dbReference>
<dbReference type="Gene3D" id="3.40.50.40">
    <property type="match status" value="1"/>
</dbReference>
<dbReference type="PANTHER" id="PTHR11707:SF28">
    <property type="entry name" value="60 KDA LYSOPHOSPHOLIPASE"/>
    <property type="match status" value="1"/>
</dbReference>
<proteinExistence type="inferred from homology"/>
<comment type="similarity">
    <text evidence="1">Belongs to the asparaginase 1 family.</text>
</comment>
<dbReference type="PROSITE" id="PS00144">
    <property type="entry name" value="ASN_GLN_ASE_1"/>
    <property type="match status" value="1"/>
</dbReference>
<comment type="caution">
    <text evidence="10">The sequence shown here is derived from an EMBL/GenBank/DDBJ whole genome shotgun (WGS) entry which is preliminary data.</text>
</comment>
<keyword evidence="3" id="KW-0378">Hydrolase</keyword>
<dbReference type="InterPro" id="IPR027473">
    <property type="entry name" value="L-asparaginase_C"/>
</dbReference>
<dbReference type="InterPro" id="IPR037152">
    <property type="entry name" value="L-asparaginase_N_sf"/>
</dbReference>
<dbReference type="PROSITE" id="PS51732">
    <property type="entry name" value="ASN_GLN_ASE_3"/>
    <property type="match status" value="1"/>
</dbReference>
<dbReference type="SFLD" id="SFLDS00057">
    <property type="entry name" value="Glutaminase/Asparaginase"/>
    <property type="match status" value="1"/>
</dbReference>
<evidence type="ECO:0000256" key="5">
    <source>
        <dbReference type="PIRSR" id="PIRSR001220-1"/>
    </source>
</evidence>
<dbReference type="GO" id="GO:0004067">
    <property type="term" value="F:asparaginase activity"/>
    <property type="evidence" value="ECO:0007669"/>
    <property type="project" value="UniProtKB-UniRule"/>
</dbReference>
<gene>
    <name evidence="10" type="ORF">EV190_101747</name>
</gene>
<dbReference type="PANTHER" id="PTHR11707">
    <property type="entry name" value="L-ASPARAGINASE"/>
    <property type="match status" value="1"/>
</dbReference>
<dbReference type="Pfam" id="PF00710">
    <property type="entry name" value="Asparaginase"/>
    <property type="match status" value="1"/>
</dbReference>
<evidence type="ECO:0000313" key="11">
    <source>
        <dbReference type="Proteomes" id="UP000295281"/>
    </source>
</evidence>
<dbReference type="AlphaFoldDB" id="A0A4V3D9A9"/>
<feature type="active site" evidence="6">
    <location>
        <position position="12"/>
    </location>
</feature>
<comment type="catalytic activity">
    <reaction evidence="4">
        <text>L-asparagine + H2O = L-aspartate + NH4(+)</text>
        <dbReference type="Rhea" id="RHEA:21016"/>
        <dbReference type="ChEBI" id="CHEBI:15377"/>
        <dbReference type="ChEBI" id="CHEBI:28938"/>
        <dbReference type="ChEBI" id="CHEBI:29991"/>
        <dbReference type="ChEBI" id="CHEBI:58048"/>
        <dbReference type="EC" id="3.5.1.1"/>
    </reaction>
</comment>
<evidence type="ECO:0000313" key="10">
    <source>
        <dbReference type="EMBL" id="TDQ55420.1"/>
    </source>
</evidence>